<feature type="compositionally biased region" description="Polar residues" evidence="6">
    <location>
        <begin position="157"/>
        <end position="166"/>
    </location>
</feature>
<organism evidence="8 9">
    <name type="scientific">Kalanchoe fedtschenkoi</name>
    <name type="common">Lavender scallops</name>
    <name type="synonym">South American air plant</name>
    <dbReference type="NCBI Taxonomy" id="63787"/>
    <lineage>
        <taxon>Eukaryota</taxon>
        <taxon>Viridiplantae</taxon>
        <taxon>Streptophyta</taxon>
        <taxon>Embryophyta</taxon>
        <taxon>Tracheophyta</taxon>
        <taxon>Spermatophyta</taxon>
        <taxon>Magnoliopsida</taxon>
        <taxon>eudicotyledons</taxon>
        <taxon>Gunneridae</taxon>
        <taxon>Pentapetalae</taxon>
        <taxon>Saxifragales</taxon>
        <taxon>Crassulaceae</taxon>
        <taxon>Kalanchoe</taxon>
    </lineage>
</organism>
<sequence length="406" mass="43480">MEAGILRPADGHVESLGNGFHDQPPAHEVENALGIVNDLVKECSLLDNDTFASGPAHEASAGSDPKKTVSDSPEHEVRGSEQLKRPTVKAQVKSKVEKPQSSTEAARPSKNGNASDSKVATVGANGSVTSVSHPKQPLNSKSLNTKPTTKITEKSAGPSSTVAHSDSLQEKPNLKPLKKGPLSADGDSQSSSPPGEDCKQNRVGTLPKYSFSFRCDERAEKRREFYSKLEEKIHAQEAEKSTLQAKSKESQEAEIKQLRKSLAFKASPMPSFYQEPPPPKAELKKIPTTRPKSPKLGRKKTTPVADSKENSVSGIRAGRLSLDETASQTRSAKGPPTPVHPKKPLRKSLPKLPSEKTTLSAKRTHSPLEKPAPADDPGKTLAPADEPAPSVQASSEQDHEPAATQD</sequence>
<dbReference type="PANTHER" id="PTHR31358">
    <property type="entry name" value="PROTEIN WVD2-LIKE 4"/>
    <property type="match status" value="1"/>
</dbReference>
<reference evidence="8" key="1">
    <citation type="submission" date="2021-01" db="UniProtKB">
        <authorList>
            <consortium name="EnsemblPlants"/>
        </authorList>
    </citation>
    <scope>IDENTIFICATION</scope>
</reference>
<feature type="compositionally biased region" description="Basic and acidic residues" evidence="6">
    <location>
        <begin position="64"/>
        <end position="84"/>
    </location>
</feature>
<feature type="region of interest" description="Disordered" evidence="6">
    <location>
        <begin position="49"/>
        <end position="203"/>
    </location>
</feature>
<feature type="compositionally biased region" description="Polar residues" evidence="6">
    <location>
        <begin position="99"/>
        <end position="150"/>
    </location>
</feature>
<evidence type="ECO:0000256" key="5">
    <source>
        <dbReference type="ARBA" id="ARBA00023212"/>
    </source>
</evidence>
<feature type="compositionally biased region" description="Basic and acidic residues" evidence="6">
    <location>
        <begin position="366"/>
        <end position="378"/>
    </location>
</feature>
<dbReference type="PANTHER" id="PTHR31358:SF29">
    <property type="entry name" value="PROTEIN WVD2-LIKE 5-RELATED"/>
    <property type="match status" value="1"/>
</dbReference>
<feature type="compositionally biased region" description="Basic residues" evidence="6">
    <location>
        <begin position="340"/>
        <end position="349"/>
    </location>
</feature>
<keyword evidence="3" id="KW-0963">Cytoplasm</keyword>
<keyword evidence="4" id="KW-0493">Microtubule</keyword>
<keyword evidence="5" id="KW-0206">Cytoskeleton</keyword>
<dbReference type="Pfam" id="PF06886">
    <property type="entry name" value="TPX2"/>
    <property type="match status" value="1"/>
</dbReference>
<accession>A0A7N0U7K7</accession>
<evidence type="ECO:0000313" key="8">
    <source>
        <dbReference type="EnsemblPlants" id="Kaladp0058s0048.1.v1.1"/>
    </source>
</evidence>
<feature type="compositionally biased region" description="Basic and acidic residues" evidence="6">
    <location>
        <begin position="396"/>
        <end position="406"/>
    </location>
</feature>
<comment type="subcellular location">
    <subcellularLocation>
        <location evidence="1">Cytoplasm</location>
        <location evidence="1">Cytoskeleton</location>
    </subcellularLocation>
</comment>
<evidence type="ECO:0000256" key="3">
    <source>
        <dbReference type="ARBA" id="ARBA00022490"/>
    </source>
</evidence>
<dbReference type="InterPro" id="IPR044833">
    <property type="entry name" value="WDL5/6"/>
</dbReference>
<dbReference type="AlphaFoldDB" id="A0A7N0U7K7"/>
<keyword evidence="9" id="KW-1185">Reference proteome</keyword>
<evidence type="ECO:0000256" key="1">
    <source>
        <dbReference type="ARBA" id="ARBA00004245"/>
    </source>
</evidence>
<feature type="compositionally biased region" description="Basic residues" evidence="6">
    <location>
        <begin position="292"/>
        <end position="301"/>
    </location>
</feature>
<feature type="domain" description="TPX2 C-terminal" evidence="7">
    <location>
        <begin position="211"/>
        <end position="286"/>
    </location>
</feature>
<feature type="compositionally biased region" description="Basic and acidic residues" evidence="6">
    <location>
        <begin position="236"/>
        <end position="257"/>
    </location>
</feature>
<dbReference type="Proteomes" id="UP000594263">
    <property type="component" value="Unplaced"/>
</dbReference>
<evidence type="ECO:0000256" key="2">
    <source>
        <dbReference type="ARBA" id="ARBA00005885"/>
    </source>
</evidence>
<feature type="region of interest" description="Disordered" evidence="6">
    <location>
        <begin position="236"/>
        <end position="406"/>
    </location>
</feature>
<dbReference type="GO" id="GO:0005874">
    <property type="term" value="C:microtubule"/>
    <property type="evidence" value="ECO:0007669"/>
    <property type="project" value="UniProtKB-KW"/>
</dbReference>
<protein>
    <recommendedName>
        <fullName evidence="7">TPX2 C-terminal domain-containing protein</fullName>
    </recommendedName>
</protein>
<evidence type="ECO:0000256" key="6">
    <source>
        <dbReference type="SAM" id="MobiDB-lite"/>
    </source>
</evidence>
<dbReference type="EnsemblPlants" id="Kaladp0058s0048.1.v1.1">
    <property type="protein sequence ID" value="Kaladp0058s0048.1.v1.1"/>
    <property type="gene ID" value="Kaladp0058s0048.v1.1"/>
</dbReference>
<dbReference type="InterPro" id="IPR027329">
    <property type="entry name" value="TPX2_C"/>
</dbReference>
<feature type="region of interest" description="Disordered" evidence="6">
    <location>
        <begin position="1"/>
        <end position="26"/>
    </location>
</feature>
<comment type="similarity">
    <text evidence="2">Belongs to the TPX2 family.</text>
</comment>
<name>A0A7N0U7K7_KALFE</name>
<proteinExistence type="inferred from homology"/>
<evidence type="ECO:0000256" key="4">
    <source>
        <dbReference type="ARBA" id="ARBA00022701"/>
    </source>
</evidence>
<evidence type="ECO:0000259" key="7">
    <source>
        <dbReference type="Pfam" id="PF06886"/>
    </source>
</evidence>
<dbReference type="GO" id="GO:0008017">
    <property type="term" value="F:microtubule binding"/>
    <property type="evidence" value="ECO:0007669"/>
    <property type="project" value="InterPro"/>
</dbReference>
<evidence type="ECO:0000313" key="9">
    <source>
        <dbReference type="Proteomes" id="UP000594263"/>
    </source>
</evidence>
<dbReference type="Gramene" id="Kaladp0058s0048.1.v1.1">
    <property type="protein sequence ID" value="Kaladp0058s0048.1.v1.1"/>
    <property type="gene ID" value="Kaladp0058s0048.v1.1"/>
</dbReference>